<evidence type="ECO:0000313" key="2">
    <source>
        <dbReference type="Proteomes" id="UP001234297"/>
    </source>
</evidence>
<dbReference type="Proteomes" id="UP001234297">
    <property type="component" value="Chromosome 10"/>
</dbReference>
<keyword evidence="2" id="KW-1185">Reference proteome</keyword>
<evidence type="ECO:0000313" key="1">
    <source>
        <dbReference type="EMBL" id="KAJ8622894.1"/>
    </source>
</evidence>
<proteinExistence type="predicted"/>
<dbReference type="EMBL" id="CM056818">
    <property type="protein sequence ID" value="KAJ8622894.1"/>
    <property type="molecule type" value="Genomic_DNA"/>
</dbReference>
<name>A0ACC2KNX2_PERAE</name>
<gene>
    <name evidence="1" type="ORF">MRB53_031423</name>
</gene>
<sequence length="367" mass="40077">MTKEEFLKIQTCALRVNIDCDGCKQKVKKLLQKIEGVYKVNIDAEQQKVTVSGNVDSAVLIKKLVRAGKHAEVWSQKSTQNKKTQQGNCIKNDKNAKDQKQGLMKGLKALKNQQNFPNFSSEEDDFCYEDEEDDEEDDLRFIREKVNQMGLLRQANEANAKKAAAANSNKGGNGGGNGNVGKKGNGNQGGNPNQNVGMKNINAVANKMNSNPHLGVGGIGNASGGEGKRINLNELSGMGLGGYHGQGAPGMNMGGNGLGFPAQPNNTFQGSGFPTGGFGMGLNQPTPMMMNMQAYQHHPSAMLMNLQNRQNMMPDNRYMQPQNNRSPVVYPYTGYYQNYSYPSYESETADYTAHMFNDENTSSCAIM</sequence>
<protein>
    <submittedName>
        <fullName evidence="1">Uncharacterized protein</fullName>
    </submittedName>
</protein>
<comment type="caution">
    <text evidence="1">The sequence shown here is derived from an EMBL/GenBank/DDBJ whole genome shotgun (WGS) entry which is preliminary data.</text>
</comment>
<organism evidence="1 2">
    <name type="scientific">Persea americana</name>
    <name type="common">Avocado</name>
    <dbReference type="NCBI Taxonomy" id="3435"/>
    <lineage>
        <taxon>Eukaryota</taxon>
        <taxon>Viridiplantae</taxon>
        <taxon>Streptophyta</taxon>
        <taxon>Embryophyta</taxon>
        <taxon>Tracheophyta</taxon>
        <taxon>Spermatophyta</taxon>
        <taxon>Magnoliopsida</taxon>
        <taxon>Magnoliidae</taxon>
        <taxon>Laurales</taxon>
        <taxon>Lauraceae</taxon>
        <taxon>Persea</taxon>
    </lineage>
</organism>
<reference evidence="1 2" key="1">
    <citation type="journal article" date="2022" name="Hortic Res">
        <title>A haplotype resolved chromosomal level avocado genome allows analysis of novel avocado genes.</title>
        <authorList>
            <person name="Nath O."/>
            <person name="Fletcher S.J."/>
            <person name="Hayward A."/>
            <person name="Shaw L.M."/>
            <person name="Masouleh A.K."/>
            <person name="Furtado A."/>
            <person name="Henry R.J."/>
            <person name="Mitter N."/>
        </authorList>
    </citation>
    <scope>NUCLEOTIDE SEQUENCE [LARGE SCALE GENOMIC DNA]</scope>
    <source>
        <strain evidence="2">cv. Hass</strain>
    </source>
</reference>
<accession>A0ACC2KNX2</accession>